<name>A0AAD3RRJ5_CRYJA</name>
<evidence type="ECO:0000313" key="3">
    <source>
        <dbReference type="EMBL" id="GLJ59004.1"/>
    </source>
</evidence>
<sequence length="190" mass="20641">MQKFGEESPYNSMAVSHNYRYTGAPYIQHILPSIGLSPASGSVPASLGMEARVMAITSRNYGRKLGVLVGRLVVGGPLLFYIILLGPGCPAPEKIDYSAHIILGRRPARPIIYYSDRPADLLFGSAADVRRPFGGCEAALLYIIRIGTSIGGSLGGSADIIDRRISFFEKEKRAIDGHSPSFNRRLRGFL</sequence>
<evidence type="ECO:0000313" key="4">
    <source>
        <dbReference type="Proteomes" id="UP001234787"/>
    </source>
</evidence>
<gene>
    <name evidence="2" type="ORF">SUGI_1373240</name>
    <name evidence="3" type="ORF">SUGI_1488170</name>
</gene>
<reference evidence="3" key="1">
    <citation type="submission" date="2022-12" db="EMBL/GenBank/DDBJ databases">
        <title>Chromosome-Level Genome Assembly of Japanese Cedar (Cryptomeriajaponica D. Don).</title>
        <authorList>
            <person name="Fujino T."/>
            <person name="Yamaguchi K."/>
            <person name="Yokoyama T."/>
            <person name="Hamanaka T."/>
            <person name="Harazono Y."/>
            <person name="Kamada H."/>
            <person name="Kobayashi W."/>
            <person name="Ujino-Ihara T."/>
            <person name="Uchiyama K."/>
            <person name="Matsumoto A."/>
            <person name="Izuno A."/>
            <person name="Tsumura Y."/>
            <person name="Toyoda A."/>
            <person name="Shigenobu S."/>
            <person name="Moriguchi Y."/>
            <person name="Ueno S."/>
            <person name="Kasahara M."/>
        </authorList>
    </citation>
    <scope>NUCLEOTIDE SEQUENCE</scope>
</reference>
<dbReference type="EMBL" id="BSEH01000651">
    <property type="protein sequence ID" value="GLJ59004.1"/>
    <property type="molecule type" value="Genomic_DNA"/>
</dbReference>
<proteinExistence type="predicted"/>
<evidence type="ECO:0000256" key="1">
    <source>
        <dbReference type="SAM" id="Phobius"/>
    </source>
</evidence>
<accession>A0AAD3RRJ5</accession>
<comment type="caution">
    <text evidence="3">The sequence shown here is derived from an EMBL/GenBank/DDBJ whole genome shotgun (WGS) entry which is preliminary data.</text>
</comment>
<keyword evidence="1" id="KW-0812">Transmembrane</keyword>
<dbReference type="AlphaFoldDB" id="A0AAD3RRJ5"/>
<keyword evidence="1" id="KW-1133">Transmembrane helix</keyword>
<keyword evidence="4" id="KW-1185">Reference proteome</keyword>
<protein>
    <submittedName>
        <fullName evidence="3">Uncharacterized protein</fullName>
    </submittedName>
</protein>
<dbReference type="EMBL" id="BSEH01000190">
    <property type="protein sequence ID" value="GLJ57784.1"/>
    <property type="molecule type" value="Genomic_DNA"/>
</dbReference>
<evidence type="ECO:0000313" key="2">
    <source>
        <dbReference type="EMBL" id="GLJ57784.1"/>
    </source>
</evidence>
<dbReference type="Proteomes" id="UP001234787">
    <property type="component" value="Unassembled WGS sequence"/>
</dbReference>
<feature type="transmembrane region" description="Helical" evidence="1">
    <location>
        <begin position="65"/>
        <end position="84"/>
    </location>
</feature>
<keyword evidence="1" id="KW-0472">Membrane</keyword>
<organism evidence="3 4">
    <name type="scientific">Cryptomeria japonica</name>
    <name type="common">Japanese cedar</name>
    <name type="synonym">Cupressus japonica</name>
    <dbReference type="NCBI Taxonomy" id="3369"/>
    <lineage>
        <taxon>Eukaryota</taxon>
        <taxon>Viridiplantae</taxon>
        <taxon>Streptophyta</taxon>
        <taxon>Embryophyta</taxon>
        <taxon>Tracheophyta</taxon>
        <taxon>Spermatophyta</taxon>
        <taxon>Pinopsida</taxon>
        <taxon>Pinidae</taxon>
        <taxon>Conifers II</taxon>
        <taxon>Cupressales</taxon>
        <taxon>Cupressaceae</taxon>
        <taxon>Cryptomeria</taxon>
    </lineage>
</organism>